<dbReference type="PANTHER" id="PTHR12875">
    <property type="entry name" value="GOLGI TO ER TRAFFIC PROTEIN 4 HOMOLOG"/>
    <property type="match status" value="1"/>
</dbReference>
<keyword evidence="3" id="KW-1185">Reference proteome</keyword>
<protein>
    <submittedName>
        <fullName evidence="2">Golgi to ER traffic protein 4</fullName>
    </submittedName>
</protein>
<evidence type="ECO:0000313" key="2">
    <source>
        <dbReference type="EMBL" id="KAK4430339.1"/>
    </source>
</evidence>
<dbReference type="GO" id="GO:0045048">
    <property type="term" value="P:protein insertion into ER membrane"/>
    <property type="evidence" value="ECO:0007669"/>
    <property type="project" value="InterPro"/>
</dbReference>
<reference evidence="2" key="2">
    <citation type="journal article" date="2024" name="Plant">
        <title>Genomic evolution and insights into agronomic trait innovations of Sesamum species.</title>
        <authorList>
            <person name="Miao H."/>
            <person name="Wang L."/>
            <person name="Qu L."/>
            <person name="Liu H."/>
            <person name="Sun Y."/>
            <person name="Le M."/>
            <person name="Wang Q."/>
            <person name="Wei S."/>
            <person name="Zheng Y."/>
            <person name="Lin W."/>
            <person name="Duan Y."/>
            <person name="Cao H."/>
            <person name="Xiong S."/>
            <person name="Wang X."/>
            <person name="Wei L."/>
            <person name="Li C."/>
            <person name="Ma Q."/>
            <person name="Ju M."/>
            <person name="Zhao R."/>
            <person name="Li G."/>
            <person name="Mu C."/>
            <person name="Tian Q."/>
            <person name="Mei H."/>
            <person name="Zhang T."/>
            <person name="Gao T."/>
            <person name="Zhang H."/>
        </authorList>
    </citation>
    <scope>NUCLEOTIDE SEQUENCE</scope>
    <source>
        <strain evidence="2">3651</strain>
    </source>
</reference>
<gene>
    <name evidence="2" type="ORF">Salat_1334600</name>
</gene>
<dbReference type="Pfam" id="PF04190">
    <property type="entry name" value="GET4"/>
    <property type="match status" value="1"/>
</dbReference>
<dbReference type="InterPro" id="IPR011990">
    <property type="entry name" value="TPR-like_helical_dom_sf"/>
</dbReference>
<evidence type="ECO:0000256" key="1">
    <source>
        <dbReference type="ARBA" id="ARBA00005351"/>
    </source>
</evidence>
<name>A0AAE2CQE7_9LAMI</name>
<reference evidence="2" key="1">
    <citation type="submission" date="2020-06" db="EMBL/GenBank/DDBJ databases">
        <authorList>
            <person name="Li T."/>
            <person name="Hu X."/>
            <person name="Zhang T."/>
            <person name="Song X."/>
            <person name="Zhang H."/>
            <person name="Dai N."/>
            <person name="Sheng W."/>
            <person name="Hou X."/>
            <person name="Wei L."/>
        </authorList>
    </citation>
    <scope>NUCLEOTIDE SEQUENCE</scope>
    <source>
        <strain evidence="2">3651</strain>
        <tissue evidence="2">Leaf</tissue>
    </source>
</reference>
<evidence type="ECO:0000313" key="3">
    <source>
        <dbReference type="Proteomes" id="UP001293254"/>
    </source>
</evidence>
<dbReference type="Proteomes" id="UP001293254">
    <property type="component" value="Unassembled WGS sequence"/>
</dbReference>
<dbReference type="PANTHER" id="PTHR12875:SF0">
    <property type="entry name" value="GOLGI TO ER TRAFFIC PROTEIN 4 HOMOLOG"/>
    <property type="match status" value="1"/>
</dbReference>
<sequence>MLCFSSFILGFSCAASPPATRLSPLLVVAPRLIPPRFLPASPRLSSLLAALRRPSLSPRLALNFFLSPAHSSSLIGDATGIRVLTCCAEKICCDVQVTSIHSYTNMSRERGRRVALAPAQENIEKIKKVVEEGNYYGAQQMYKSIGARYISSDRYSEALDILQSGACIQLEIGQVTCGAELAVLFVETLVKGKIPYDDDTLDRIRKIYKKFPRISVPQHLDLADDDDMQQLSEALAAAKTRAEGCSSFLKAAIKWSIEFGAHRNGSPEIHDMVADYIYSESPESDMAKVSYHFVRGKNPKKFASCLVNFMGKCYPGEDDLAVARAVLMYLALGNLRDANVLMDEMKKQVQVREVDFPRSELMQLVHYLLKTLERDALPLFNMLRQRYKSSIDREPIFNELLDEVAEKFYGVQRRNAMPGMFGDIFKMISGE</sequence>
<comment type="similarity">
    <text evidence="1">Belongs to the GET4 family.</text>
</comment>
<dbReference type="FunFam" id="1.25.40.10:FF:000387">
    <property type="entry name" value="Golgi to ER traffic protein 4"/>
    <property type="match status" value="1"/>
</dbReference>
<dbReference type="Gene3D" id="1.25.40.10">
    <property type="entry name" value="Tetratricopeptide repeat domain"/>
    <property type="match status" value="1"/>
</dbReference>
<comment type="caution">
    <text evidence="2">The sequence shown here is derived from an EMBL/GenBank/DDBJ whole genome shotgun (WGS) entry which is preliminary data.</text>
</comment>
<dbReference type="GO" id="GO:0005829">
    <property type="term" value="C:cytosol"/>
    <property type="evidence" value="ECO:0007669"/>
    <property type="project" value="TreeGrafter"/>
</dbReference>
<organism evidence="2 3">
    <name type="scientific">Sesamum alatum</name>
    <dbReference type="NCBI Taxonomy" id="300844"/>
    <lineage>
        <taxon>Eukaryota</taxon>
        <taxon>Viridiplantae</taxon>
        <taxon>Streptophyta</taxon>
        <taxon>Embryophyta</taxon>
        <taxon>Tracheophyta</taxon>
        <taxon>Spermatophyta</taxon>
        <taxon>Magnoliopsida</taxon>
        <taxon>eudicotyledons</taxon>
        <taxon>Gunneridae</taxon>
        <taxon>Pentapetalae</taxon>
        <taxon>asterids</taxon>
        <taxon>lamiids</taxon>
        <taxon>Lamiales</taxon>
        <taxon>Pedaliaceae</taxon>
        <taxon>Sesamum</taxon>
    </lineage>
</organism>
<proteinExistence type="inferred from homology"/>
<dbReference type="EMBL" id="JACGWO010000004">
    <property type="protein sequence ID" value="KAK4430339.1"/>
    <property type="molecule type" value="Genomic_DNA"/>
</dbReference>
<dbReference type="AlphaFoldDB" id="A0AAE2CQE7"/>
<dbReference type="InterPro" id="IPR007317">
    <property type="entry name" value="GET4"/>
</dbReference>
<accession>A0AAE2CQE7</accession>